<reference evidence="1 2" key="1">
    <citation type="journal article" date="2024" name="Plant Biotechnol. J.">
        <title>Genome and CRISPR/Cas9 system of a widespread forest tree (Populus alba) in the world.</title>
        <authorList>
            <person name="Liu Y.J."/>
            <person name="Jiang P.F."/>
            <person name="Han X.M."/>
            <person name="Li X.Y."/>
            <person name="Wang H.M."/>
            <person name="Wang Y.J."/>
            <person name="Wang X.X."/>
            <person name="Zeng Q.Y."/>
        </authorList>
    </citation>
    <scope>NUCLEOTIDE SEQUENCE [LARGE SCALE GENOMIC DNA]</scope>
    <source>
        <strain evidence="2">cv. PAL-ZL1</strain>
    </source>
</reference>
<gene>
    <name evidence="1" type="ORF">D5086_014810</name>
</gene>
<name>A0ACC4C022_POPAL</name>
<evidence type="ECO:0000313" key="1">
    <source>
        <dbReference type="EMBL" id="KAL3583749.1"/>
    </source>
</evidence>
<comment type="caution">
    <text evidence="1">The sequence shown here is derived from an EMBL/GenBank/DDBJ whole genome shotgun (WGS) entry which is preliminary data.</text>
</comment>
<dbReference type="EMBL" id="RCHU02000007">
    <property type="protein sequence ID" value="KAL3583749.1"/>
    <property type="molecule type" value="Genomic_DNA"/>
</dbReference>
<accession>A0ACC4C022</accession>
<organism evidence="1 2">
    <name type="scientific">Populus alba</name>
    <name type="common">White poplar</name>
    <dbReference type="NCBI Taxonomy" id="43335"/>
    <lineage>
        <taxon>Eukaryota</taxon>
        <taxon>Viridiplantae</taxon>
        <taxon>Streptophyta</taxon>
        <taxon>Embryophyta</taxon>
        <taxon>Tracheophyta</taxon>
        <taxon>Spermatophyta</taxon>
        <taxon>Magnoliopsida</taxon>
        <taxon>eudicotyledons</taxon>
        <taxon>Gunneridae</taxon>
        <taxon>Pentapetalae</taxon>
        <taxon>rosids</taxon>
        <taxon>fabids</taxon>
        <taxon>Malpighiales</taxon>
        <taxon>Salicaceae</taxon>
        <taxon>Saliceae</taxon>
        <taxon>Populus</taxon>
    </lineage>
</organism>
<evidence type="ECO:0000313" key="2">
    <source>
        <dbReference type="Proteomes" id="UP000309997"/>
    </source>
</evidence>
<sequence length="118" mass="13726">MDDDSTARLVRLVYNLKELDMSQWANSLQHLDIGGTFITDESLFAIADSFPHLKKVTLLEMTLHLISFWTVVPWSYRRVTEIGLLSFLTYGEPEFLYISSLICLTLVLPFKFNPHEHY</sequence>
<keyword evidence="2" id="KW-1185">Reference proteome</keyword>
<protein>
    <submittedName>
        <fullName evidence="1">Uncharacterized protein</fullName>
    </submittedName>
</protein>
<proteinExistence type="predicted"/>
<dbReference type="Proteomes" id="UP000309997">
    <property type="component" value="Unassembled WGS sequence"/>
</dbReference>